<evidence type="ECO:0000256" key="6">
    <source>
        <dbReference type="SAM" id="Phobius"/>
    </source>
</evidence>
<dbReference type="Proteomes" id="UP000239480">
    <property type="component" value="Unassembled WGS sequence"/>
</dbReference>
<keyword evidence="5 6" id="KW-0472">Membrane</keyword>
<feature type="transmembrane region" description="Helical" evidence="6">
    <location>
        <begin position="33"/>
        <end position="52"/>
    </location>
</feature>
<comment type="caution">
    <text evidence="8">The sequence shown here is derived from an EMBL/GenBank/DDBJ whole genome shotgun (WGS) entry which is preliminary data.</text>
</comment>
<evidence type="ECO:0000256" key="1">
    <source>
        <dbReference type="ARBA" id="ARBA00004651"/>
    </source>
</evidence>
<proteinExistence type="predicted"/>
<sequence length="61" mass="6464">MEYGIFGILVLIADVYALYHVLSSSASTGSKVLWTVVILLLPVIGFIAWLVAGPRSGSVQA</sequence>
<keyword evidence="3 6" id="KW-0812">Transmembrane</keyword>
<dbReference type="RefSeq" id="WP_106205884.1">
    <property type="nucleotide sequence ID" value="NZ_PVTD01000007.1"/>
</dbReference>
<protein>
    <submittedName>
        <fullName evidence="8">Phospholipase D-like protein</fullName>
    </submittedName>
</protein>
<dbReference type="EMBL" id="PVTD01000007">
    <property type="protein sequence ID" value="PRY22132.1"/>
    <property type="molecule type" value="Genomic_DNA"/>
</dbReference>
<feature type="domain" description="Cardiolipin synthase N-terminal" evidence="7">
    <location>
        <begin position="12"/>
        <end position="54"/>
    </location>
</feature>
<keyword evidence="4 6" id="KW-1133">Transmembrane helix</keyword>
<keyword evidence="9" id="KW-1185">Reference proteome</keyword>
<dbReference type="InterPro" id="IPR027379">
    <property type="entry name" value="CLS_N"/>
</dbReference>
<dbReference type="GO" id="GO:0005886">
    <property type="term" value="C:plasma membrane"/>
    <property type="evidence" value="ECO:0007669"/>
    <property type="project" value="UniProtKB-SubCell"/>
</dbReference>
<dbReference type="Pfam" id="PF13396">
    <property type="entry name" value="PLDc_N"/>
    <property type="match status" value="1"/>
</dbReference>
<gene>
    <name evidence="8" type="ORF">CLV78_10756</name>
</gene>
<evidence type="ECO:0000256" key="4">
    <source>
        <dbReference type="ARBA" id="ARBA00022989"/>
    </source>
</evidence>
<dbReference type="AlphaFoldDB" id="A0A2T0RLY4"/>
<accession>A0A2T0RLY4</accession>
<organism evidence="8 9">
    <name type="scientific">Aliiruegeria haliotis</name>
    <dbReference type="NCBI Taxonomy" id="1280846"/>
    <lineage>
        <taxon>Bacteria</taxon>
        <taxon>Pseudomonadati</taxon>
        <taxon>Pseudomonadota</taxon>
        <taxon>Alphaproteobacteria</taxon>
        <taxon>Rhodobacterales</taxon>
        <taxon>Roseobacteraceae</taxon>
        <taxon>Aliiruegeria</taxon>
    </lineage>
</organism>
<keyword evidence="2" id="KW-1003">Cell membrane</keyword>
<reference evidence="8 9" key="1">
    <citation type="submission" date="2018-03" db="EMBL/GenBank/DDBJ databases">
        <title>Genomic Encyclopedia of Archaeal and Bacterial Type Strains, Phase II (KMG-II): from individual species to whole genera.</title>
        <authorList>
            <person name="Goeker M."/>
        </authorList>
    </citation>
    <scope>NUCLEOTIDE SEQUENCE [LARGE SCALE GENOMIC DNA]</scope>
    <source>
        <strain evidence="8 9">DSM 29328</strain>
    </source>
</reference>
<dbReference type="OrthoDB" id="8455471at2"/>
<comment type="subcellular location">
    <subcellularLocation>
        <location evidence="1">Cell membrane</location>
        <topology evidence="1">Multi-pass membrane protein</topology>
    </subcellularLocation>
</comment>
<evidence type="ECO:0000256" key="3">
    <source>
        <dbReference type="ARBA" id="ARBA00022692"/>
    </source>
</evidence>
<evidence type="ECO:0000313" key="9">
    <source>
        <dbReference type="Proteomes" id="UP000239480"/>
    </source>
</evidence>
<evidence type="ECO:0000313" key="8">
    <source>
        <dbReference type="EMBL" id="PRY22132.1"/>
    </source>
</evidence>
<evidence type="ECO:0000256" key="2">
    <source>
        <dbReference type="ARBA" id="ARBA00022475"/>
    </source>
</evidence>
<name>A0A2T0RLY4_9RHOB</name>
<evidence type="ECO:0000259" key="7">
    <source>
        <dbReference type="Pfam" id="PF13396"/>
    </source>
</evidence>
<evidence type="ECO:0000256" key="5">
    <source>
        <dbReference type="ARBA" id="ARBA00023136"/>
    </source>
</evidence>